<keyword evidence="7" id="KW-1185">Reference proteome</keyword>
<dbReference type="InterPro" id="IPR029016">
    <property type="entry name" value="GAF-like_dom_sf"/>
</dbReference>
<dbReference type="Gene3D" id="1.10.10.10">
    <property type="entry name" value="Winged helix-like DNA-binding domain superfamily/Winged helix DNA-binding domain"/>
    <property type="match status" value="1"/>
</dbReference>
<dbReference type="InterPro" id="IPR050707">
    <property type="entry name" value="HTH_MetabolicPath_Reg"/>
</dbReference>
<dbReference type="SUPFAM" id="SSF46785">
    <property type="entry name" value="Winged helix' DNA-binding domain"/>
    <property type="match status" value="1"/>
</dbReference>
<evidence type="ECO:0000256" key="2">
    <source>
        <dbReference type="ARBA" id="ARBA00023125"/>
    </source>
</evidence>
<evidence type="ECO:0000259" key="4">
    <source>
        <dbReference type="PROSITE" id="PS51077"/>
    </source>
</evidence>
<comment type="caution">
    <text evidence="6">The sequence shown here is derived from an EMBL/GenBank/DDBJ whole genome shotgun (WGS) entry which is preliminary data.</text>
</comment>
<dbReference type="InterPro" id="IPR005471">
    <property type="entry name" value="Tscrpt_reg_IclR_N"/>
</dbReference>
<dbReference type="GO" id="GO:0003677">
    <property type="term" value="F:DNA binding"/>
    <property type="evidence" value="ECO:0007669"/>
    <property type="project" value="UniProtKB-KW"/>
</dbReference>
<feature type="domain" description="IclR-ED" evidence="5">
    <location>
        <begin position="76"/>
        <end position="258"/>
    </location>
</feature>
<dbReference type="AlphaFoldDB" id="A0A852QTT9"/>
<accession>A0A852QTT9</accession>
<dbReference type="PANTHER" id="PTHR30136:SF24">
    <property type="entry name" value="HTH-TYPE TRANSCRIPTIONAL REPRESSOR ALLR"/>
    <property type="match status" value="1"/>
</dbReference>
<dbReference type="Pfam" id="PF01614">
    <property type="entry name" value="IclR_C"/>
    <property type="match status" value="1"/>
</dbReference>
<dbReference type="PROSITE" id="PS51077">
    <property type="entry name" value="HTH_ICLR"/>
    <property type="match status" value="1"/>
</dbReference>
<dbReference type="PANTHER" id="PTHR30136">
    <property type="entry name" value="HELIX-TURN-HELIX TRANSCRIPTIONAL REGULATOR, ICLR FAMILY"/>
    <property type="match status" value="1"/>
</dbReference>
<keyword evidence="3" id="KW-0804">Transcription</keyword>
<dbReference type="Gene3D" id="3.30.450.40">
    <property type="match status" value="1"/>
</dbReference>
<name>A0A852QTT9_9MICO</name>
<evidence type="ECO:0000259" key="5">
    <source>
        <dbReference type="PROSITE" id="PS51078"/>
    </source>
</evidence>
<protein>
    <submittedName>
        <fullName evidence="6">DNA-binding IclR family transcriptional regulator</fullName>
    </submittedName>
</protein>
<dbReference type="Pfam" id="PF09339">
    <property type="entry name" value="HTH_IclR"/>
    <property type="match status" value="1"/>
</dbReference>
<dbReference type="InterPro" id="IPR036388">
    <property type="entry name" value="WH-like_DNA-bd_sf"/>
</dbReference>
<sequence>MSETPIRPQTPADSTTARVAEVLLAFAGSKEPIGITHIAQTTGLSKAVVHRIVQTLCSTGFLWQNPETRKYQVGFAAFSLVDSANQTTRFRRLGMEIITDLAEIAGETTTLSSRIGHRRVYIGQVESRQLVRISVEVGATHPLTVGASGAAILAFLPDDEIEASLRAPVPALSESTITAPEMLRARLERVRQEGFARTTGERVRDSTSFAAPVRNRFNEVIGAISVAALTSRLTPEREVSLANQAMAAADQLTAGLKAPLNP</sequence>
<dbReference type="Proteomes" id="UP000586095">
    <property type="component" value="Unassembled WGS sequence"/>
</dbReference>
<dbReference type="RefSeq" id="WP_185986091.1">
    <property type="nucleotide sequence ID" value="NZ_BAAALZ010000002.1"/>
</dbReference>
<keyword evidence="2 6" id="KW-0238">DNA-binding</keyword>
<dbReference type="InterPro" id="IPR014757">
    <property type="entry name" value="Tscrpt_reg_IclR_C"/>
</dbReference>
<dbReference type="SMART" id="SM00346">
    <property type="entry name" value="HTH_ICLR"/>
    <property type="match status" value="1"/>
</dbReference>
<gene>
    <name evidence="6" type="ORF">BJ960_000466</name>
</gene>
<dbReference type="InterPro" id="IPR036390">
    <property type="entry name" value="WH_DNA-bd_sf"/>
</dbReference>
<evidence type="ECO:0000313" key="7">
    <source>
        <dbReference type="Proteomes" id="UP000586095"/>
    </source>
</evidence>
<dbReference type="GO" id="GO:0003700">
    <property type="term" value="F:DNA-binding transcription factor activity"/>
    <property type="evidence" value="ECO:0007669"/>
    <property type="project" value="TreeGrafter"/>
</dbReference>
<dbReference type="GO" id="GO:0045892">
    <property type="term" value="P:negative regulation of DNA-templated transcription"/>
    <property type="evidence" value="ECO:0007669"/>
    <property type="project" value="TreeGrafter"/>
</dbReference>
<feature type="domain" description="HTH iclR-type" evidence="4">
    <location>
        <begin position="13"/>
        <end position="75"/>
    </location>
</feature>
<evidence type="ECO:0000313" key="6">
    <source>
        <dbReference type="EMBL" id="NYD25663.1"/>
    </source>
</evidence>
<reference evidence="6 7" key="1">
    <citation type="submission" date="2020-07" db="EMBL/GenBank/DDBJ databases">
        <title>Sequencing the genomes of 1000 actinobacteria strains.</title>
        <authorList>
            <person name="Klenk H.-P."/>
        </authorList>
    </citation>
    <scope>NUCLEOTIDE SEQUENCE [LARGE SCALE GENOMIC DNA]</scope>
    <source>
        <strain evidence="6 7">DSM 17380</strain>
    </source>
</reference>
<evidence type="ECO:0000256" key="3">
    <source>
        <dbReference type="ARBA" id="ARBA00023163"/>
    </source>
</evidence>
<dbReference type="PROSITE" id="PS51078">
    <property type="entry name" value="ICLR_ED"/>
    <property type="match status" value="1"/>
</dbReference>
<dbReference type="SUPFAM" id="SSF55781">
    <property type="entry name" value="GAF domain-like"/>
    <property type="match status" value="1"/>
</dbReference>
<proteinExistence type="predicted"/>
<keyword evidence="1" id="KW-0805">Transcription regulation</keyword>
<organism evidence="6 7">
    <name type="scientific">Leucobacter aridicollis</name>
    <dbReference type="NCBI Taxonomy" id="283878"/>
    <lineage>
        <taxon>Bacteria</taxon>
        <taxon>Bacillati</taxon>
        <taxon>Actinomycetota</taxon>
        <taxon>Actinomycetes</taxon>
        <taxon>Micrococcales</taxon>
        <taxon>Microbacteriaceae</taxon>
        <taxon>Leucobacter</taxon>
    </lineage>
</organism>
<evidence type="ECO:0000256" key="1">
    <source>
        <dbReference type="ARBA" id="ARBA00023015"/>
    </source>
</evidence>
<dbReference type="EMBL" id="JACCBD010000001">
    <property type="protein sequence ID" value="NYD25663.1"/>
    <property type="molecule type" value="Genomic_DNA"/>
</dbReference>